<comment type="caution">
    <text evidence="6">The sequence shown here is derived from an EMBL/GenBank/DDBJ whole genome shotgun (WGS) entry which is preliminary data.</text>
</comment>
<evidence type="ECO:0000256" key="4">
    <source>
        <dbReference type="ARBA" id="ARBA00023136"/>
    </source>
</evidence>
<reference evidence="7" key="1">
    <citation type="journal article" date="2019" name="Int. J. Syst. Evol. Microbiol.">
        <title>The Global Catalogue of Microorganisms (GCM) 10K type strain sequencing project: providing services to taxonomists for standard genome sequencing and annotation.</title>
        <authorList>
            <consortium name="The Broad Institute Genomics Platform"/>
            <consortium name="The Broad Institute Genome Sequencing Center for Infectious Disease"/>
            <person name="Wu L."/>
            <person name="Ma J."/>
        </authorList>
    </citation>
    <scope>NUCLEOTIDE SEQUENCE [LARGE SCALE GENOMIC DNA]</scope>
    <source>
        <strain evidence="7">JCM 19134</strain>
    </source>
</reference>
<evidence type="ECO:0000256" key="3">
    <source>
        <dbReference type="ARBA" id="ARBA00022989"/>
    </source>
</evidence>
<keyword evidence="4 5" id="KW-0472">Membrane</keyword>
<dbReference type="GO" id="GO:0016740">
    <property type="term" value="F:transferase activity"/>
    <property type="evidence" value="ECO:0007669"/>
    <property type="project" value="UniProtKB-ARBA"/>
</dbReference>
<dbReference type="Gene3D" id="1.20.120.1630">
    <property type="match status" value="1"/>
</dbReference>
<keyword evidence="3 5" id="KW-1133">Transmembrane helix</keyword>
<proteinExistence type="predicted"/>
<keyword evidence="7" id="KW-1185">Reference proteome</keyword>
<evidence type="ECO:0000256" key="5">
    <source>
        <dbReference type="SAM" id="Phobius"/>
    </source>
</evidence>
<dbReference type="GO" id="GO:0012505">
    <property type="term" value="C:endomembrane system"/>
    <property type="evidence" value="ECO:0007669"/>
    <property type="project" value="UniProtKB-SubCell"/>
</dbReference>
<dbReference type="Proteomes" id="UP001409585">
    <property type="component" value="Unassembled WGS sequence"/>
</dbReference>
<accession>A0AAV3U5M9</accession>
<dbReference type="PANTHER" id="PTHR12714:SF24">
    <property type="entry name" value="SLR1182 PROTEIN"/>
    <property type="match status" value="1"/>
</dbReference>
<feature type="transmembrane region" description="Helical" evidence="5">
    <location>
        <begin position="76"/>
        <end position="106"/>
    </location>
</feature>
<evidence type="ECO:0000256" key="2">
    <source>
        <dbReference type="ARBA" id="ARBA00022692"/>
    </source>
</evidence>
<dbReference type="EMBL" id="BAABLX010000028">
    <property type="protein sequence ID" value="GAA4949800.1"/>
    <property type="molecule type" value="Genomic_DNA"/>
</dbReference>
<keyword evidence="2 5" id="KW-0812">Transmembrane</keyword>
<dbReference type="PANTHER" id="PTHR12714">
    <property type="entry name" value="PROTEIN-S ISOPRENYLCYSTEINE O-METHYLTRANSFERASE"/>
    <property type="match status" value="1"/>
</dbReference>
<dbReference type="Pfam" id="PF04191">
    <property type="entry name" value="PEMT"/>
    <property type="match status" value="1"/>
</dbReference>
<dbReference type="AlphaFoldDB" id="A0AAV3U5M9"/>
<dbReference type="InterPro" id="IPR007318">
    <property type="entry name" value="Phopholipid_MeTrfase"/>
</dbReference>
<name>A0AAV3U5M9_9ALTE</name>
<evidence type="ECO:0000313" key="7">
    <source>
        <dbReference type="Proteomes" id="UP001409585"/>
    </source>
</evidence>
<gene>
    <name evidence="6" type="ORF">GCM10025791_32580</name>
</gene>
<evidence type="ECO:0000313" key="6">
    <source>
        <dbReference type="EMBL" id="GAA4949800.1"/>
    </source>
</evidence>
<protein>
    <submittedName>
        <fullName evidence="6">Isoprenylcysteine carboxylmethyltransferase family protein</fullName>
    </submittedName>
</protein>
<comment type="subcellular location">
    <subcellularLocation>
        <location evidence="1">Endomembrane system</location>
        <topology evidence="1">Multi-pass membrane protein</topology>
    </subcellularLocation>
</comment>
<feature type="transmembrane region" description="Helical" evidence="5">
    <location>
        <begin position="20"/>
        <end position="44"/>
    </location>
</feature>
<evidence type="ECO:0000256" key="1">
    <source>
        <dbReference type="ARBA" id="ARBA00004127"/>
    </source>
</evidence>
<organism evidence="6 7">
    <name type="scientific">Halioxenophilus aromaticivorans</name>
    <dbReference type="NCBI Taxonomy" id="1306992"/>
    <lineage>
        <taxon>Bacteria</taxon>
        <taxon>Pseudomonadati</taxon>
        <taxon>Pseudomonadota</taxon>
        <taxon>Gammaproteobacteria</taxon>
        <taxon>Alteromonadales</taxon>
        <taxon>Alteromonadaceae</taxon>
        <taxon>Halioxenophilus</taxon>
    </lineage>
</organism>
<sequence>MALGMLYLAKAGESLNWPMGVRWLGALGFFVVGLAIELTAIISFRKAKTTINPLTPNDSSQLVAHGIYRLSRNPMYVGMVCQLLAMSWYLAAPITLLGLPVFIWLINECQIKPEEAALKERFGEHFHQYQARVRRWL</sequence>